<dbReference type="PANTHER" id="PTHR43405:SF1">
    <property type="entry name" value="GLYCOSYL HYDROLASE DIGH"/>
    <property type="match status" value="1"/>
</dbReference>
<dbReference type="eggNOG" id="COG1649">
    <property type="taxonomic scope" value="Bacteria"/>
</dbReference>
<feature type="region of interest" description="Disordered" evidence="2">
    <location>
        <begin position="35"/>
        <end position="79"/>
    </location>
</feature>
<dbReference type="InterPro" id="IPR003790">
    <property type="entry name" value="GHL10"/>
</dbReference>
<organism evidence="4 5">
    <name type="scientific">Deinococcus peraridilitoris (strain DSM 19664 / LMG 22246 / CIP 109416 / KR-200)</name>
    <dbReference type="NCBI Taxonomy" id="937777"/>
    <lineage>
        <taxon>Bacteria</taxon>
        <taxon>Thermotogati</taxon>
        <taxon>Deinococcota</taxon>
        <taxon>Deinococci</taxon>
        <taxon>Deinococcales</taxon>
        <taxon>Deinococcaceae</taxon>
        <taxon>Deinococcus</taxon>
    </lineage>
</organism>
<gene>
    <name evidence="4" type="ordered locus">Deipe_2906</name>
</gene>
<dbReference type="Pfam" id="PF02638">
    <property type="entry name" value="GHL10"/>
    <property type="match status" value="1"/>
</dbReference>
<dbReference type="Proteomes" id="UP000010467">
    <property type="component" value="Chromosome"/>
</dbReference>
<protein>
    <recommendedName>
        <fullName evidence="3">Glycosyl hydrolase-like 10 domain-containing protein</fullName>
    </recommendedName>
</protein>
<dbReference type="RefSeq" id="WP_015236669.1">
    <property type="nucleotide sequence ID" value="NC_019793.1"/>
</dbReference>
<dbReference type="AlphaFoldDB" id="L0A5A8"/>
<dbReference type="HOGENOM" id="CLU_707371_0_0_0"/>
<evidence type="ECO:0000256" key="2">
    <source>
        <dbReference type="SAM" id="MobiDB-lite"/>
    </source>
</evidence>
<dbReference type="PATRIC" id="fig|937777.3.peg.2924"/>
<evidence type="ECO:0000313" key="4">
    <source>
        <dbReference type="EMBL" id="AFZ68367.1"/>
    </source>
</evidence>
<dbReference type="InterPro" id="IPR017853">
    <property type="entry name" value="GH"/>
</dbReference>
<keyword evidence="1" id="KW-0732">Signal</keyword>
<dbReference type="KEGG" id="dpd:Deipe_2906"/>
<dbReference type="PANTHER" id="PTHR43405">
    <property type="entry name" value="GLYCOSYL HYDROLASE DIGH"/>
    <property type="match status" value="1"/>
</dbReference>
<dbReference type="Gene3D" id="3.20.20.80">
    <property type="entry name" value="Glycosidases"/>
    <property type="match status" value="1"/>
</dbReference>
<dbReference type="SUPFAM" id="SSF51445">
    <property type="entry name" value="(Trans)glycosidases"/>
    <property type="match status" value="1"/>
</dbReference>
<dbReference type="OrthoDB" id="9760892at2"/>
<dbReference type="InterPro" id="IPR052177">
    <property type="entry name" value="Divisome_Glycosyl_Hydrolase"/>
</dbReference>
<keyword evidence="5" id="KW-1185">Reference proteome</keyword>
<feature type="compositionally biased region" description="Polar residues" evidence="2">
    <location>
        <begin position="35"/>
        <end position="48"/>
    </location>
</feature>
<feature type="domain" description="Glycosyl hydrolase-like 10" evidence="3">
    <location>
        <begin position="99"/>
        <end position="336"/>
    </location>
</feature>
<evidence type="ECO:0000313" key="5">
    <source>
        <dbReference type="Proteomes" id="UP000010467"/>
    </source>
</evidence>
<reference evidence="5" key="1">
    <citation type="submission" date="2012-03" db="EMBL/GenBank/DDBJ databases">
        <title>Complete sequence of chromosome of Deinococcus peraridilitoris DSM 19664.</title>
        <authorList>
            <person name="Lucas S."/>
            <person name="Copeland A."/>
            <person name="Lapidus A."/>
            <person name="Glavina del Rio T."/>
            <person name="Dalin E."/>
            <person name="Tice H."/>
            <person name="Bruce D."/>
            <person name="Goodwin L."/>
            <person name="Pitluck S."/>
            <person name="Peters L."/>
            <person name="Mikhailova N."/>
            <person name="Lu M."/>
            <person name="Kyrpides N."/>
            <person name="Mavromatis K."/>
            <person name="Ivanova N."/>
            <person name="Brettin T."/>
            <person name="Detter J.C."/>
            <person name="Han C."/>
            <person name="Larimer F."/>
            <person name="Land M."/>
            <person name="Hauser L."/>
            <person name="Markowitz V."/>
            <person name="Cheng J.-F."/>
            <person name="Hugenholtz P."/>
            <person name="Woyke T."/>
            <person name="Wu D."/>
            <person name="Pukall R."/>
            <person name="Steenblock K."/>
            <person name="Brambilla E."/>
            <person name="Klenk H.-P."/>
            <person name="Eisen J.A."/>
        </authorList>
    </citation>
    <scope>NUCLEOTIDE SEQUENCE [LARGE SCALE GENOMIC DNA]</scope>
    <source>
        <strain evidence="5">DSM 19664 / LMG 22246 / CIP 109416 / KR-200</strain>
    </source>
</reference>
<proteinExistence type="predicted"/>
<dbReference type="EMBL" id="CP003382">
    <property type="protein sequence ID" value="AFZ68367.1"/>
    <property type="molecule type" value="Genomic_DNA"/>
</dbReference>
<sequence length="390" mass="42921">MLRPLLIGLVATLLAVAGFGPGALDMLALDAPVQQARSESSTQTSPLSWPQPPAQGTPALPGTTDHPLPPATTGAPQVPALLPANARSGIQGAWLRPDRRPAAEVLTPLKEAGYTDIFVESFYHGMTIYPSKVAPQRPEFSGTDKLNEYREAAASLGLRLHAWIEVLYWAPPVRYRSDSGLLALHPEWETRDASGADSTWGKLGMGFVDPSIYGVRQTVYALSRELAQNYSRLGLHLDYLRYPAGGEYGYHPAAARAFSQLTGRLPSRLDPRWYAYRQDLLTQVANGMSKAYREAGGEGLVTAAVNPNYPFYKVETLQIWPRWTGVDVFVPMAYSQSTTYLHVLSRYVRARSPRPVWMGLLVGEGYPSLQTQVAALKREGYSNFVVFGLR</sequence>
<accession>L0A5A8</accession>
<evidence type="ECO:0000259" key="3">
    <source>
        <dbReference type="Pfam" id="PF02638"/>
    </source>
</evidence>
<name>L0A5A8_DEIPD</name>
<dbReference type="STRING" id="937777.Deipe_2906"/>
<evidence type="ECO:0000256" key="1">
    <source>
        <dbReference type="ARBA" id="ARBA00022729"/>
    </source>
</evidence>